<proteinExistence type="inferred from homology"/>
<dbReference type="PROSITE" id="PS51257">
    <property type="entry name" value="PROKAR_LIPOPROTEIN"/>
    <property type="match status" value="1"/>
</dbReference>
<protein>
    <submittedName>
        <fullName evidence="3">RND efflux system, outer membrane lipoprotein, NodT family</fullName>
    </submittedName>
</protein>
<keyword evidence="2" id="KW-0812">Transmembrane</keyword>
<dbReference type="InterPro" id="IPR010131">
    <property type="entry name" value="MdtP/NodT-like"/>
</dbReference>
<dbReference type="HOGENOM" id="CLU_012817_13_3_10"/>
<keyword evidence="4" id="KW-1185">Reference proteome</keyword>
<dbReference type="EMBL" id="CP002530">
    <property type="protein sequence ID" value="ADY36506.1"/>
    <property type="molecule type" value="Genomic_DNA"/>
</dbReference>
<evidence type="ECO:0000256" key="1">
    <source>
        <dbReference type="ARBA" id="ARBA00007613"/>
    </source>
</evidence>
<evidence type="ECO:0000313" key="4">
    <source>
        <dbReference type="Proteomes" id="UP000007486"/>
    </source>
</evidence>
<keyword evidence="2" id="KW-0564">Palmitate</keyword>
<evidence type="ECO:0000256" key="2">
    <source>
        <dbReference type="RuleBase" id="RU362097"/>
    </source>
</evidence>
<dbReference type="GO" id="GO:0015562">
    <property type="term" value="F:efflux transmembrane transporter activity"/>
    <property type="evidence" value="ECO:0007669"/>
    <property type="project" value="InterPro"/>
</dbReference>
<evidence type="ECO:0000313" key="3">
    <source>
        <dbReference type="EMBL" id="ADY36506.1"/>
    </source>
</evidence>
<dbReference type="AlphaFoldDB" id="F0R2V0"/>
<dbReference type="Gene3D" id="1.20.1600.10">
    <property type="entry name" value="Outer membrane efflux proteins (OEP)"/>
    <property type="match status" value="1"/>
</dbReference>
<accession>F0R2V0</accession>
<comment type="similarity">
    <text evidence="1 2">Belongs to the outer membrane factor (OMF) (TC 1.B.17) family.</text>
</comment>
<dbReference type="Proteomes" id="UP000007486">
    <property type="component" value="Chromosome"/>
</dbReference>
<dbReference type="InterPro" id="IPR003423">
    <property type="entry name" value="OMP_efflux"/>
</dbReference>
<dbReference type="GO" id="GO:0005886">
    <property type="term" value="C:plasma membrane"/>
    <property type="evidence" value="ECO:0007669"/>
    <property type="project" value="UniProtKB-SubCell"/>
</dbReference>
<keyword evidence="2 3" id="KW-0449">Lipoprotein</keyword>
<dbReference type="PANTHER" id="PTHR30203">
    <property type="entry name" value="OUTER MEMBRANE CATION EFFLUX PROTEIN"/>
    <property type="match status" value="1"/>
</dbReference>
<dbReference type="Gene3D" id="2.20.200.10">
    <property type="entry name" value="Outer membrane efflux proteins (OEP)"/>
    <property type="match status" value="1"/>
</dbReference>
<reference evidence="3 4" key="1">
    <citation type="journal article" date="2011" name="Stand. Genomic Sci.">
        <title>Complete genome sequence of Bacteroides salanitronis type strain (BL78).</title>
        <authorList>
            <person name="Gronow S."/>
            <person name="Held B."/>
            <person name="Lucas S."/>
            <person name="Lapidus A."/>
            <person name="Del Rio T.G."/>
            <person name="Nolan M."/>
            <person name="Tice H."/>
            <person name="Deshpande S."/>
            <person name="Cheng J.F."/>
            <person name="Pitluck S."/>
            <person name="Liolios K."/>
            <person name="Pagani I."/>
            <person name="Ivanova N."/>
            <person name="Mavromatis K."/>
            <person name="Pati A."/>
            <person name="Tapia R."/>
            <person name="Han C."/>
            <person name="Goodwin L."/>
            <person name="Chen A."/>
            <person name="Palaniappan K."/>
            <person name="Land M."/>
            <person name="Hauser L."/>
            <person name="Chang Y.J."/>
            <person name="Jeffries C.D."/>
            <person name="Brambilla E.M."/>
            <person name="Rohde M."/>
            <person name="Goker M."/>
            <person name="Detter J.C."/>
            <person name="Woyke T."/>
            <person name="Bristow J."/>
            <person name="Markowitz V."/>
            <person name="Hugenholtz P."/>
            <person name="Kyrpides N.C."/>
            <person name="Klenk H.P."/>
            <person name="Eisen J.A."/>
        </authorList>
    </citation>
    <scope>NUCLEOTIDE SEQUENCE [LARGE SCALE GENOMIC DNA]</scope>
    <source>
        <strain evidence="3 4">DSM 18170</strain>
    </source>
</reference>
<dbReference type="STRING" id="667015.Bacsa_1950"/>
<dbReference type="NCBIfam" id="TIGR01845">
    <property type="entry name" value="outer_NodT"/>
    <property type="match status" value="1"/>
</dbReference>
<dbReference type="SUPFAM" id="SSF56954">
    <property type="entry name" value="Outer membrane efflux proteins (OEP)"/>
    <property type="match status" value="1"/>
</dbReference>
<dbReference type="Pfam" id="PF02321">
    <property type="entry name" value="OEP"/>
    <property type="match status" value="2"/>
</dbReference>
<organism evidence="3 4">
    <name type="scientific">Phocaeicola salanitronis (strain DSM 18170 / JCM 13657 / CCUG 60908 / BL78)</name>
    <name type="common">Bacteroides salanitronis</name>
    <dbReference type="NCBI Taxonomy" id="667015"/>
    <lineage>
        <taxon>Bacteria</taxon>
        <taxon>Pseudomonadati</taxon>
        <taxon>Bacteroidota</taxon>
        <taxon>Bacteroidia</taxon>
        <taxon>Bacteroidales</taxon>
        <taxon>Bacteroidaceae</taxon>
        <taxon>Phocaeicola</taxon>
    </lineage>
</organism>
<comment type="subcellular location">
    <subcellularLocation>
        <location evidence="2">Cell membrane</location>
        <topology evidence="2">Lipid-anchor</topology>
    </subcellularLocation>
</comment>
<sequence>MMKRILILCSAAALLAGCHIYKPYSRSDVQTDGLYGQDVPADDTSSIASLPWTELFTDVQLQPLIREGLANNTDLGIARLRVKEAEATLQSSRLAYLPSLSLNPQGQLSSYDGAKTDKTYHIAASAAWEVDLFGKLTNAKRGAKAALEQSEAYRQAVQTQLIATIANSYYNLLTLDRQLDISSRTAESWAEVLRTYEAKLQVGEATEAAVAQARASKLSVEASVLTLQKQIRAQENSLSILLGRVPGSIERTTLDGQRFPDTLAVGVPLQLLGRRPDVRQAEAALAQAFYNTNAARSAFYPSITLSGSAGWTNNNGAAIVNPGNWLLSAIGSLTQSLFNRGQNITNLRIAKARQEEALLSFRQSLLKAGCEVNDALMQWQTANSRLKIIAEQVTSLRTAVDNTQQLMEFSNSASYLEVLTARQALLQAELTETNDRFDQIQGIINLYHSLGGGAE</sequence>
<gene>
    <name evidence="3" type="ordered locus">Bacsa_1950</name>
</gene>
<keyword evidence="2" id="KW-1134">Transmembrane beta strand</keyword>
<keyword evidence="2" id="KW-0472">Membrane</keyword>
<dbReference type="eggNOG" id="COG1538">
    <property type="taxonomic scope" value="Bacteria"/>
</dbReference>
<name>F0R2V0_PHOSB</name>
<dbReference type="PANTHER" id="PTHR30203:SF33">
    <property type="entry name" value="BLR4455 PROTEIN"/>
    <property type="match status" value="1"/>
</dbReference>
<dbReference type="KEGG" id="bsa:Bacsa_1950"/>